<reference evidence="2 3" key="1">
    <citation type="submission" date="2022-04" db="EMBL/GenBank/DDBJ databases">
        <title>Streptomyces sp. nov. LCR6-01 isolated from Lichen of Dirinaria sp.</title>
        <authorList>
            <person name="Kanchanasin P."/>
            <person name="Tanasupawat S."/>
            <person name="Phongsopitanun W."/>
        </authorList>
    </citation>
    <scope>NUCLEOTIDE SEQUENCE [LARGE SCALE GENOMIC DNA]</scope>
    <source>
        <strain evidence="2 3">LCR6-01</strain>
    </source>
</reference>
<dbReference type="Proteomes" id="UP001522868">
    <property type="component" value="Unassembled WGS sequence"/>
</dbReference>
<dbReference type="EMBL" id="JALPTH010000027">
    <property type="protein sequence ID" value="MCK8680486.1"/>
    <property type="molecule type" value="Genomic_DNA"/>
</dbReference>
<dbReference type="RefSeq" id="WP_248636301.1">
    <property type="nucleotide sequence ID" value="NZ_JALPTH010000027.1"/>
</dbReference>
<feature type="domain" description="DUF397" evidence="1">
    <location>
        <begin position="6"/>
        <end position="54"/>
    </location>
</feature>
<dbReference type="InterPro" id="IPR007278">
    <property type="entry name" value="DUF397"/>
</dbReference>
<evidence type="ECO:0000313" key="3">
    <source>
        <dbReference type="Proteomes" id="UP001522868"/>
    </source>
</evidence>
<comment type="caution">
    <text evidence="2">The sequence shown here is derived from an EMBL/GenBank/DDBJ whole genome shotgun (WGS) entry which is preliminary data.</text>
</comment>
<evidence type="ECO:0000313" key="2">
    <source>
        <dbReference type="EMBL" id="MCK8680486.1"/>
    </source>
</evidence>
<proteinExistence type="predicted"/>
<gene>
    <name evidence="2" type="ORF">M1O15_24425</name>
</gene>
<accession>A0ABT0IGM9</accession>
<organism evidence="2 3">
    <name type="scientific">Streptomyces lichenis</name>
    <dbReference type="NCBI Taxonomy" id="2306967"/>
    <lineage>
        <taxon>Bacteria</taxon>
        <taxon>Bacillati</taxon>
        <taxon>Actinomycetota</taxon>
        <taxon>Actinomycetes</taxon>
        <taxon>Kitasatosporales</taxon>
        <taxon>Streptomycetaceae</taxon>
        <taxon>Streptomyces</taxon>
    </lineage>
</organism>
<name>A0ABT0IGM9_9ACTN</name>
<evidence type="ECO:0000259" key="1">
    <source>
        <dbReference type="Pfam" id="PF04149"/>
    </source>
</evidence>
<dbReference type="Pfam" id="PF04149">
    <property type="entry name" value="DUF397"/>
    <property type="match status" value="1"/>
</dbReference>
<sequence length="56" mass="6241">MSPFEFVKSTYSKGNGECVEVAVNIPHTVAIRDSKRPGGPLLRVTPRAWKAFRAHM</sequence>
<protein>
    <submittedName>
        <fullName evidence="2">DUF397 domain-containing protein</fullName>
    </submittedName>
</protein>
<keyword evidence="3" id="KW-1185">Reference proteome</keyword>